<dbReference type="CDD" id="cd04301">
    <property type="entry name" value="NAT_SF"/>
    <property type="match status" value="1"/>
</dbReference>
<dbReference type="GO" id="GO:0008999">
    <property type="term" value="F:protein-N-terminal-alanine acetyltransferase activity"/>
    <property type="evidence" value="ECO:0007669"/>
    <property type="project" value="TreeGrafter"/>
</dbReference>
<dbReference type="GO" id="GO:0005737">
    <property type="term" value="C:cytoplasm"/>
    <property type="evidence" value="ECO:0007669"/>
    <property type="project" value="TreeGrafter"/>
</dbReference>
<comment type="similarity">
    <text evidence="3">Belongs to the acetyltransferase family. RimJ subfamily.</text>
</comment>
<reference evidence="5" key="1">
    <citation type="journal article" date="2014" name="Int. J. Syst. Evol. Microbiol.">
        <title>Complete genome sequence of Corynebacterium casei LMG S-19264T (=DSM 44701T), isolated from a smear-ripened cheese.</title>
        <authorList>
            <consortium name="US DOE Joint Genome Institute (JGI-PGF)"/>
            <person name="Walter F."/>
            <person name="Albersmeier A."/>
            <person name="Kalinowski J."/>
            <person name="Ruckert C."/>
        </authorList>
    </citation>
    <scope>NUCLEOTIDE SEQUENCE</scope>
    <source>
        <strain evidence="5">JCM 3346</strain>
    </source>
</reference>
<keyword evidence="1" id="KW-0808">Transferase</keyword>
<keyword evidence="2" id="KW-0012">Acyltransferase</keyword>
<dbReference type="Pfam" id="PF13302">
    <property type="entry name" value="Acetyltransf_3"/>
    <property type="match status" value="1"/>
</dbReference>
<protein>
    <recommendedName>
        <fullName evidence="4">N-acetyltransferase domain-containing protein</fullName>
    </recommendedName>
</protein>
<evidence type="ECO:0000313" key="6">
    <source>
        <dbReference type="Proteomes" id="UP000610303"/>
    </source>
</evidence>
<dbReference type="InterPro" id="IPR016181">
    <property type="entry name" value="Acyl_CoA_acyltransferase"/>
</dbReference>
<proteinExistence type="inferred from homology"/>
<dbReference type="PROSITE" id="PS51186">
    <property type="entry name" value="GNAT"/>
    <property type="match status" value="1"/>
</dbReference>
<dbReference type="Gene3D" id="3.40.630.30">
    <property type="match status" value="1"/>
</dbReference>
<name>A0A918FHZ1_AGRME</name>
<evidence type="ECO:0000259" key="4">
    <source>
        <dbReference type="PROSITE" id="PS51186"/>
    </source>
</evidence>
<dbReference type="AlphaFoldDB" id="A0A918FHZ1"/>
<dbReference type="EMBL" id="BMRJ01000009">
    <property type="protein sequence ID" value="GGR38600.1"/>
    <property type="molecule type" value="Genomic_DNA"/>
</dbReference>
<dbReference type="SUPFAM" id="SSF55729">
    <property type="entry name" value="Acyl-CoA N-acyltransferases (Nat)"/>
    <property type="match status" value="1"/>
</dbReference>
<dbReference type="PANTHER" id="PTHR43792:SF8">
    <property type="entry name" value="[RIBOSOMAL PROTEIN US5]-ALANINE N-ACETYLTRANSFERASE"/>
    <property type="match status" value="1"/>
</dbReference>
<gene>
    <name evidence="5" type="ORF">GCM10010196_35560</name>
</gene>
<feature type="domain" description="N-acetyltransferase" evidence="4">
    <location>
        <begin position="4"/>
        <end position="166"/>
    </location>
</feature>
<evidence type="ECO:0000313" key="5">
    <source>
        <dbReference type="EMBL" id="GGR38600.1"/>
    </source>
</evidence>
<evidence type="ECO:0000256" key="3">
    <source>
        <dbReference type="ARBA" id="ARBA00038502"/>
    </source>
</evidence>
<keyword evidence="6" id="KW-1185">Reference proteome</keyword>
<dbReference type="InterPro" id="IPR051531">
    <property type="entry name" value="N-acetyltransferase"/>
</dbReference>
<dbReference type="RefSeq" id="WP_189086766.1">
    <property type="nucleotide sequence ID" value="NZ_BMRJ01000009.1"/>
</dbReference>
<sequence length="168" mass="18623">MTEVRLQRWSDDDLATLQRSNTAEMTAHLGGPETPEAVERRHERYLGEWRDGTARMFRIVIDGHPEGVGSIGYWPHDHHGEAAVEAGWAVESGYQGRGIATGALRALIAEVRRHDPAVAIYAYPRMTNEASGAICRKVGFELIGVEAFEYPRGHVEDSGVWVFRGPAV</sequence>
<accession>A0A918FHZ1</accession>
<dbReference type="InterPro" id="IPR000182">
    <property type="entry name" value="GNAT_dom"/>
</dbReference>
<dbReference type="Proteomes" id="UP000610303">
    <property type="component" value="Unassembled WGS sequence"/>
</dbReference>
<dbReference type="PANTHER" id="PTHR43792">
    <property type="entry name" value="GNAT FAMILY, PUTATIVE (AFU_ORTHOLOGUE AFUA_3G00765)-RELATED-RELATED"/>
    <property type="match status" value="1"/>
</dbReference>
<comment type="caution">
    <text evidence="5">The sequence shown here is derived from an EMBL/GenBank/DDBJ whole genome shotgun (WGS) entry which is preliminary data.</text>
</comment>
<organism evidence="5 6">
    <name type="scientific">Agromyces mediolanus</name>
    <name type="common">Corynebacterium mediolanum</name>
    <dbReference type="NCBI Taxonomy" id="41986"/>
    <lineage>
        <taxon>Bacteria</taxon>
        <taxon>Bacillati</taxon>
        <taxon>Actinomycetota</taxon>
        <taxon>Actinomycetes</taxon>
        <taxon>Micrococcales</taxon>
        <taxon>Microbacteriaceae</taxon>
        <taxon>Agromyces</taxon>
    </lineage>
</organism>
<reference evidence="5" key="2">
    <citation type="submission" date="2020-09" db="EMBL/GenBank/DDBJ databases">
        <authorList>
            <person name="Sun Q."/>
            <person name="Ohkuma M."/>
        </authorList>
    </citation>
    <scope>NUCLEOTIDE SEQUENCE</scope>
    <source>
        <strain evidence="5">JCM 3346</strain>
    </source>
</reference>
<evidence type="ECO:0000256" key="1">
    <source>
        <dbReference type="ARBA" id="ARBA00022679"/>
    </source>
</evidence>
<evidence type="ECO:0000256" key="2">
    <source>
        <dbReference type="ARBA" id="ARBA00023315"/>
    </source>
</evidence>